<evidence type="ECO:0000256" key="8">
    <source>
        <dbReference type="ARBA" id="ARBA00023288"/>
    </source>
</evidence>
<evidence type="ECO:0000256" key="1">
    <source>
        <dbReference type="ARBA" id="ARBA00004609"/>
    </source>
</evidence>
<keyword evidence="6" id="KW-1015">Disulfide bond</keyword>
<dbReference type="Gene3D" id="1.10.110.10">
    <property type="entry name" value="Plant lipid-transfer and hydrophobic proteins"/>
    <property type="match status" value="1"/>
</dbReference>
<dbReference type="Gramene" id="OE9A060957T2">
    <property type="protein sequence ID" value="OE9A060957C2"/>
    <property type="gene ID" value="OE9A060957"/>
</dbReference>
<feature type="chain" id="PRO_5035894167" evidence="9">
    <location>
        <begin position="32"/>
        <end position="193"/>
    </location>
</feature>
<keyword evidence="7" id="KW-0325">Glycoprotein</keyword>
<dbReference type="OrthoDB" id="785314at2759"/>
<keyword evidence="4" id="KW-0336">GPI-anchor</keyword>
<evidence type="ECO:0000256" key="3">
    <source>
        <dbReference type="ARBA" id="ARBA00022475"/>
    </source>
</evidence>
<dbReference type="FunFam" id="1.10.110.10:FF:000001">
    <property type="entry name" value="Bifunctional inhibitor/lipid-transfer protein/seed storage 2S albumin superfamily protein"/>
    <property type="match status" value="1"/>
</dbReference>
<sequence>MCKIKSIPTTNSAYPLIITTILLVALPYLAAQSTPVSAAPSPGSDDCFSSLINLSDCLTFVEEGSNLTKPDKGCCPEFSKLSNTQPVCLCQLLGDPNKIGIPIDTKKALKLPSACGVNTPPVSLCSVIGVHVGAPAPSEGPPSLELLVLYTEEDTISWTVMGRQIAANASPDQAELATQEFIAGLGLYKSHHT</sequence>
<dbReference type="GO" id="GO:0005886">
    <property type="term" value="C:plasma membrane"/>
    <property type="evidence" value="ECO:0007669"/>
    <property type="project" value="UniProtKB-SubCell"/>
</dbReference>
<reference evidence="11 12" key="1">
    <citation type="submission" date="2019-12" db="EMBL/GenBank/DDBJ databases">
        <authorList>
            <person name="Alioto T."/>
            <person name="Alioto T."/>
            <person name="Gomez Garrido J."/>
        </authorList>
    </citation>
    <scope>NUCLEOTIDE SEQUENCE [LARGE SCALE GENOMIC DNA]</scope>
</reference>
<dbReference type="EMBL" id="CACTIH010003836">
    <property type="protein sequence ID" value="CAA2985972.1"/>
    <property type="molecule type" value="Genomic_DNA"/>
</dbReference>
<dbReference type="PANTHER" id="PTHR33044">
    <property type="entry name" value="BIFUNCTIONAL INHIBITOR/LIPID-TRANSFER PROTEIN/SEED STORAGE 2S ALBUMIN SUPERFAMILY PROTEIN-RELATED"/>
    <property type="match status" value="1"/>
</dbReference>
<feature type="domain" description="Bifunctional inhibitor/plant lipid transfer protein/seed storage helical" evidence="10">
    <location>
        <begin position="47"/>
        <end position="125"/>
    </location>
</feature>
<dbReference type="InterPro" id="IPR016140">
    <property type="entry name" value="Bifunc_inhib/LTP/seed_store"/>
</dbReference>
<organism evidence="11 12">
    <name type="scientific">Olea europaea subsp. europaea</name>
    <dbReference type="NCBI Taxonomy" id="158383"/>
    <lineage>
        <taxon>Eukaryota</taxon>
        <taxon>Viridiplantae</taxon>
        <taxon>Streptophyta</taxon>
        <taxon>Embryophyta</taxon>
        <taxon>Tracheophyta</taxon>
        <taxon>Spermatophyta</taxon>
        <taxon>Magnoliopsida</taxon>
        <taxon>eudicotyledons</taxon>
        <taxon>Gunneridae</taxon>
        <taxon>Pentapetalae</taxon>
        <taxon>asterids</taxon>
        <taxon>lamiids</taxon>
        <taxon>Lamiales</taxon>
        <taxon>Oleaceae</taxon>
        <taxon>Oleeae</taxon>
        <taxon>Olea</taxon>
    </lineage>
</organism>
<protein>
    <submittedName>
        <fullName evidence="11">Non-specific lipid transfer GPI-anchored 2-like</fullName>
    </submittedName>
</protein>
<keyword evidence="4" id="KW-0472">Membrane</keyword>
<dbReference type="Pfam" id="PF14368">
    <property type="entry name" value="LTP_2"/>
    <property type="match status" value="1"/>
</dbReference>
<dbReference type="InterPro" id="IPR036312">
    <property type="entry name" value="Bifun_inhib/LTP/seed_sf"/>
</dbReference>
<evidence type="ECO:0000313" key="12">
    <source>
        <dbReference type="Proteomes" id="UP000594638"/>
    </source>
</evidence>
<evidence type="ECO:0000256" key="4">
    <source>
        <dbReference type="ARBA" id="ARBA00022622"/>
    </source>
</evidence>
<dbReference type="AlphaFoldDB" id="A0A8S0S055"/>
<keyword evidence="3" id="KW-1003">Cell membrane</keyword>
<dbReference type="SMART" id="SM00499">
    <property type="entry name" value="AAI"/>
    <property type="match status" value="1"/>
</dbReference>
<dbReference type="InterPro" id="IPR043325">
    <property type="entry name" value="LTSS"/>
</dbReference>
<evidence type="ECO:0000256" key="5">
    <source>
        <dbReference type="ARBA" id="ARBA00022729"/>
    </source>
</evidence>
<keyword evidence="12" id="KW-1185">Reference proteome</keyword>
<keyword evidence="8" id="KW-0449">Lipoprotein</keyword>
<evidence type="ECO:0000256" key="7">
    <source>
        <dbReference type="ARBA" id="ARBA00023180"/>
    </source>
</evidence>
<evidence type="ECO:0000313" key="11">
    <source>
        <dbReference type="EMBL" id="CAA2985972.1"/>
    </source>
</evidence>
<evidence type="ECO:0000256" key="2">
    <source>
        <dbReference type="ARBA" id="ARBA00009748"/>
    </source>
</evidence>
<comment type="subcellular location">
    <subcellularLocation>
        <location evidence="1">Cell membrane</location>
        <topology evidence="1">Lipid-anchor</topology>
        <topology evidence="1">GPI-anchor</topology>
    </subcellularLocation>
</comment>
<proteinExistence type="inferred from homology"/>
<name>A0A8S0S055_OLEEU</name>
<evidence type="ECO:0000256" key="9">
    <source>
        <dbReference type="SAM" id="SignalP"/>
    </source>
</evidence>
<evidence type="ECO:0000256" key="6">
    <source>
        <dbReference type="ARBA" id="ARBA00023157"/>
    </source>
</evidence>
<comment type="similarity">
    <text evidence="2">Belongs to the plant LTP family.</text>
</comment>
<accession>A0A8S0S055</accession>
<keyword evidence="5 9" id="KW-0732">Signal</keyword>
<evidence type="ECO:0000259" key="10">
    <source>
        <dbReference type="SMART" id="SM00499"/>
    </source>
</evidence>
<dbReference type="Proteomes" id="UP000594638">
    <property type="component" value="Unassembled WGS sequence"/>
</dbReference>
<dbReference type="CDD" id="cd00010">
    <property type="entry name" value="AAI_LTSS"/>
    <property type="match status" value="1"/>
</dbReference>
<dbReference type="SUPFAM" id="SSF47699">
    <property type="entry name" value="Bifunctional inhibitor/lipid-transfer protein/seed storage 2S albumin"/>
    <property type="match status" value="1"/>
</dbReference>
<comment type="caution">
    <text evidence="11">The sequence shown here is derived from an EMBL/GenBank/DDBJ whole genome shotgun (WGS) entry which is preliminary data.</text>
</comment>
<feature type="signal peptide" evidence="9">
    <location>
        <begin position="1"/>
        <end position="31"/>
    </location>
</feature>
<dbReference type="GO" id="GO:0098552">
    <property type="term" value="C:side of membrane"/>
    <property type="evidence" value="ECO:0007669"/>
    <property type="project" value="UniProtKB-KW"/>
</dbReference>
<gene>
    <name evidence="11" type="ORF">OLEA9_A060957</name>
</gene>